<protein>
    <recommendedName>
        <fullName evidence="3 8">3-deoxy-D-manno-octulosonic acid transferase</fullName>
        <shortName evidence="8">Kdo transferase</shortName>
        <ecNumber evidence="2 8">2.4.99.12</ecNumber>
    </recommendedName>
    <alternativeName>
        <fullName evidence="5 8">Lipid IV(A) 3-deoxy-D-manno-octulosonic acid transferase</fullName>
    </alternativeName>
</protein>
<dbReference type="Proteomes" id="UP000611723">
    <property type="component" value="Unassembled WGS sequence"/>
</dbReference>
<proteinExistence type="inferred from homology"/>
<evidence type="ECO:0000256" key="7">
    <source>
        <dbReference type="PIRSR" id="PIRSR639901-1"/>
    </source>
</evidence>
<comment type="caution">
    <text evidence="10">The sequence shown here is derived from an EMBL/GenBank/DDBJ whole genome shotgun (WGS) entry which is preliminary data.</text>
</comment>
<keyword evidence="4 8" id="KW-0808">Transferase</keyword>
<dbReference type="Gene3D" id="3.40.50.2000">
    <property type="entry name" value="Glycogen Phosphorylase B"/>
    <property type="match status" value="1"/>
</dbReference>
<evidence type="ECO:0000256" key="4">
    <source>
        <dbReference type="ARBA" id="ARBA00022679"/>
    </source>
</evidence>
<evidence type="ECO:0000313" key="11">
    <source>
        <dbReference type="Proteomes" id="UP000611723"/>
    </source>
</evidence>
<accession>A0A935C4T8</accession>
<name>A0A935C4T8_9BACT</name>
<evidence type="ECO:0000256" key="5">
    <source>
        <dbReference type="ARBA" id="ARBA00031445"/>
    </source>
</evidence>
<dbReference type="InterPro" id="IPR007507">
    <property type="entry name" value="Glycos_transf_N"/>
</dbReference>
<organism evidence="10 11">
    <name type="scientific">Marivirga aurantiaca</name>
    <dbReference type="NCBI Taxonomy" id="2802615"/>
    <lineage>
        <taxon>Bacteria</taxon>
        <taxon>Pseudomonadati</taxon>
        <taxon>Bacteroidota</taxon>
        <taxon>Cytophagia</taxon>
        <taxon>Cytophagales</taxon>
        <taxon>Marivirgaceae</taxon>
        <taxon>Marivirga</taxon>
    </lineage>
</organism>
<feature type="active site" description="Proton acceptor" evidence="7">
    <location>
        <position position="62"/>
    </location>
</feature>
<dbReference type="PANTHER" id="PTHR42755">
    <property type="entry name" value="3-DEOXY-MANNO-OCTULOSONATE CYTIDYLYLTRANSFERASE"/>
    <property type="match status" value="1"/>
</dbReference>
<dbReference type="InterPro" id="IPR038107">
    <property type="entry name" value="Glycos_transf_N_sf"/>
</dbReference>
<keyword evidence="8" id="KW-0448">Lipopolysaccharide biosynthesis</keyword>
<evidence type="ECO:0000256" key="6">
    <source>
        <dbReference type="ARBA" id="ARBA00049183"/>
    </source>
</evidence>
<evidence type="ECO:0000256" key="2">
    <source>
        <dbReference type="ARBA" id="ARBA00012621"/>
    </source>
</evidence>
<dbReference type="GO" id="GO:0043842">
    <property type="term" value="F:Kdo transferase activity"/>
    <property type="evidence" value="ECO:0007669"/>
    <property type="project" value="UniProtKB-EC"/>
</dbReference>
<comment type="catalytic activity">
    <reaction evidence="6 8">
        <text>lipid IVA (E. coli) + CMP-3-deoxy-beta-D-manno-octulosonate = alpha-Kdo-(2-&gt;6)-lipid IVA (E. coli) + CMP + H(+)</text>
        <dbReference type="Rhea" id="RHEA:28066"/>
        <dbReference type="ChEBI" id="CHEBI:15378"/>
        <dbReference type="ChEBI" id="CHEBI:58603"/>
        <dbReference type="ChEBI" id="CHEBI:60364"/>
        <dbReference type="ChEBI" id="CHEBI:60377"/>
        <dbReference type="ChEBI" id="CHEBI:85987"/>
        <dbReference type="EC" id="2.4.99.12"/>
    </reaction>
</comment>
<dbReference type="AlphaFoldDB" id="A0A935C4T8"/>
<dbReference type="SUPFAM" id="SSF53756">
    <property type="entry name" value="UDP-Glycosyltransferase/glycogen phosphorylase"/>
    <property type="match status" value="1"/>
</dbReference>
<comment type="similarity">
    <text evidence="8">Belongs to the glycosyltransferase group 1 family.</text>
</comment>
<evidence type="ECO:0000256" key="3">
    <source>
        <dbReference type="ARBA" id="ARBA00019077"/>
    </source>
</evidence>
<keyword evidence="11" id="KW-1185">Reference proteome</keyword>
<dbReference type="RefSeq" id="WP_201429180.1">
    <property type="nucleotide sequence ID" value="NZ_JAEQBW010000001.1"/>
</dbReference>
<keyword evidence="8" id="KW-1003">Cell membrane</keyword>
<gene>
    <name evidence="10" type="ORF">JKA74_00450</name>
</gene>
<dbReference type="EMBL" id="JAEQBW010000001">
    <property type="protein sequence ID" value="MBK6263486.1"/>
    <property type="molecule type" value="Genomic_DNA"/>
</dbReference>
<dbReference type="GO" id="GO:0005886">
    <property type="term" value="C:plasma membrane"/>
    <property type="evidence" value="ECO:0007669"/>
    <property type="project" value="UniProtKB-SubCell"/>
</dbReference>
<dbReference type="GO" id="GO:0009245">
    <property type="term" value="P:lipid A biosynthetic process"/>
    <property type="evidence" value="ECO:0007669"/>
    <property type="project" value="TreeGrafter"/>
</dbReference>
<evidence type="ECO:0000313" key="10">
    <source>
        <dbReference type="EMBL" id="MBK6263486.1"/>
    </source>
</evidence>
<dbReference type="Gene3D" id="3.40.50.11720">
    <property type="entry name" value="3-Deoxy-D-manno-octulosonic-acid transferase, N-terminal domain"/>
    <property type="match status" value="1"/>
</dbReference>
<reference evidence="10" key="1">
    <citation type="submission" date="2021-01" db="EMBL/GenBank/DDBJ databases">
        <title>Marivirga aurantiaca sp. nov., isolated from intertidal surface sediments.</title>
        <authorList>
            <person name="Zhang M."/>
        </authorList>
    </citation>
    <scope>NUCLEOTIDE SEQUENCE</scope>
    <source>
        <strain evidence="10">S37H4</strain>
    </source>
</reference>
<dbReference type="PANTHER" id="PTHR42755:SF1">
    <property type="entry name" value="3-DEOXY-D-MANNO-OCTULOSONIC ACID TRANSFERASE, MITOCHONDRIAL-RELATED"/>
    <property type="match status" value="1"/>
</dbReference>
<sequence length="418" mass="47800">MGKLVYQLGIFLLKTFLHTHALFNQKSKLSVQGRKNLFSELETTLNGNKRPLVWFHCASLGEFEQGRPLIEAFKANFPEYFILLTFFSPSGYEVKKSYEHADYISYMPLDSSGNAKRFVKIAEPKMAFFIKYEFWYFHLKALSAINCWIFSVSAIFRSEQVFFKPYGKFYRSLLKEIDHFFVQNESSEALLKGLHIYNVSITGDTRFDRVNEIVQTIQPNQKFLKFADGHQLLIGGSTWEPDIKAIAPFLQQHENWKAIIAPHDISEQNLKIHESQLKIKTIRLSKIPNEIPADVKVILIDNIGMLSQLYQYGTVAFIGGAFGAGLHNTLEAACFGLPIFFGNKNYQKFQEARQLLKIGAAHTVSEGNDFNLQLESQLQEKKLSLMSEKARIFVNANLGATDKIIQHVTPLVHQIEKS</sequence>
<keyword evidence="8" id="KW-0472">Membrane</keyword>
<dbReference type="InterPro" id="IPR039901">
    <property type="entry name" value="Kdotransferase"/>
</dbReference>
<evidence type="ECO:0000256" key="1">
    <source>
        <dbReference type="ARBA" id="ARBA00004713"/>
    </source>
</evidence>
<dbReference type="Pfam" id="PF04413">
    <property type="entry name" value="Glycos_transf_N"/>
    <property type="match status" value="1"/>
</dbReference>
<comment type="pathway">
    <text evidence="1 8">Bacterial outer membrane biogenesis; LPS core biosynthesis.</text>
</comment>
<dbReference type="GO" id="GO:0009244">
    <property type="term" value="P:lipopolysaccharide core region biosynthetic process"/>
    <property type="evidence" value="ECO:0007669"/>
    <property type="project" value="UniProtKB-UniRule"/>
</dbReference>
<evidence type="ECO:0000256" key="8">
    <source>
        <dbReference type="RuleBase" id="RU365103"/>
    </source>
</evidence>
<feature type="domain" description="3-deoxy-D-manno-octulosonic-acid transferase N-terminal" evidence="9">
    <location>
        <begin position="47"/>
        <end position="208"/>
    </location>
</feature>
<evidence type="ECO:0000259" key="9">
    <source>
        <dbReference type="Pfam" id="PF04413"/>
    </source>
</evidence>
<comment type="subcellular location">
    <subcellularLocation>
        <location evidence="8">Cell membrane</location>
    </subcellularLocation>
</comment>
<comment type="function">
    <text evidence="8">Involved in lipopolysaccharide (LPS) biosynthesis. Catalyzes the transfer of 3-deoxy-D-manno-octulosonate (Kdo) residue(s) from CMP-Kdo to lipid IV(A), the tetraacyldisaccharide-1,4'-bisphosphate precursor of lipid A.</text>
</comment>
<dbReference type="EC" id="2.4.99.12" evidence="2 8"/>